<accession>B6YRP3</accession>
<evidence type="ECO:0000256" key="4">
    <source>
        <dbReference type="ARBA" id="ARBA00022692"/>
    </source>
</evidence>
<keyword evidence="5 7" id="KW-1133">Transmembrane helix</keyword>
<evidence type="ECO:0000256" key="6">
    <source>
        <dbReference type="ARBA" id="ARBA00023136"/>
    </source>
</evidence>
<dbReference type="Proteomes" id="UP000000723">
    <property type="component" value="Chromosome"/>
</dbReference>
<name>B6YRP3_AZOPC</name>
<keyword evidence="11" id="KW-1185">Reference proteome</keyword>
<comment type="similarity">
    <text evidence="2">Belongs to the MscS (TC 1.A.23) family.</text>
</comment>
<dbReference type="STRING" id="511995.CFPG_602"/>
<evidence type="ECO:0000259" key="9">
    <source>
        <dbReference type="Pfam" id="PF21082"/>
    </source>
</evidence>
<dbReference type="RefSeq" id="WP_012573625.1">
    <property type="nucleotide sequence ID" value="NC_011565.1"/>
</dbReference>
<dbReference type="InterPro" id="IPR049278">
    <property type="entry name" value="MS_channel_C"/>
</dbReference>
<dbReference type="AlphaFoldDB" id="B6YRP3"/>
<dbReference type="HOGENOM" id="CLU_032048_1_0_10"/>
<evidence type="ECO:0000256" key="3">
    <source>
        <dbReference type="ARBA" id="ARBA00022475"/>
    </source>
</evidence>
<dbReference type="InterPro" id="IPR010920">
    <property type="entry name" value="LSM_dom_sf"/>
</dbReference>
<organism evidence="10 11">
    <name type="scientific">Azobacteroides pseudotrichonymphae genomovar. CFP2</name>
    <dbReference type="NCBI Taxonomy" id="511995"/>
    <lineage>
        <taxon>Bacteria</taxon>
        <taxon>Pseudomonadati</taxon>
        <taxon>Bacteroidota</taxon>
        <taxon>Bacteroidia</taxon>
        <taxon>Bacteroidales</taxon>
        <taxon>Candidatus Azobacteroides</taxon>
    </lineage>
</organism>
<gene>
    <name evidence="10" type="ordered locus">CFPG_602</name>
</gene>
<dbReference type="GO" id="GO:0008381">
    <property type="term" value="F:mechanosensitive monoatomic ion channel activity"/>
    <property type="evidence" value="ECO:0007669"/>
    <property type="project" value="InterPro"/>
</dbReference>
<feature type="transmembrane region" description="Helical" evidence="7">
    <location>
        <begin position="330"/>
        <end position="348"/>
    </location>
</feature>
<dbReference type="InterPro" id="IPR023408">
    <property type="entry name" value="MscS_beta-dom_sf"/>
</dbReference>
<feature type="domain" description="Mechanosensitive ion channel MscS" evidence="8">
    <location>
        <begin position="374"/>
        <end position="439"/>
    </location>
</feature>
<dbReference type="Gene3D" id="3.30.70.100">
    <property type="match status" value="1"/>
</dbReference>
<dbReference type="InterPro" id="IPR011066">
    <property type="entry name" value="MscS_channel_C_sf"/>
</dbReference>
<evidence type="ECO:0000256" key="7">
    <source>
        <dbReference type="SAM" id="Phobius"/>
    </source>
</evidence>
<dbReference type="SUPFAM" id="SSF50182">
    <property type="entry name" value="Sm-like ribonucleoproteins"/>
    <property type="match status" value="1"/>
</dbReference>
<keyword evidence="3" id="KW-1003">Cell membrane</keyword>
<evidence type="ECO:0000259" key="8">
    <source>
        <dbReference type="Pfam" id="PF00924"/>
    </source>
</evidence>
<feature type="transmembrane region" description="Helical" evidence="7">
    <location>
        <begin position="275"/>
        <end position="300"/>
    </location>
</feature>
<dbReference type="eggNOG" id="COG3264">
    <property type="taxonomic scope" value="Bacteria"/>
</dbReference>
<feature type="transmembrane region" description="Helical" evidence="7">
    <location>
        <begin position="171"/>
        <end position="188"/>
    </location>
</feature>
<dbReference type="Gene3D" id="1.10.287.1260">
    <property type="match status" value="1"/>
</dbReference>
<keyword evidence="6 7" id="KW-0472">Membrane</keyword>
<dbReference type="PANTHER" id="PTHR30221">
    <property type="entry name" value="SMALL-CONDUCTANCE MECHANOSENSITIVE CHANNEL"/>
    <property type="match status" value="1"/>
</dbReference>
<proteinExistence type="inferred from homology"/>
<dbReference type="Pfam" id="PF21082">
    <property type="entry name" value="MS_channel_3rd"/>
    <property type="match status" value="1"/>
</dbReference>
<evidence type="ECO:0000256" key="2">
    <source>
        <dbReference type="ARBA" id="ARBA00008017"/>
    </source>
</evidence>
<dbReference type="InterPro" id="IPR006685">
    <property type="entry name" value="MscS_channel_2nd"/>
</dbReference>
<dbReference type="Pfam" id="PF00924">
    <property type="entry name" value="MS_channel_2nd"/>
    <property type="match status" value="1"/>
</dbReference>
<evidence type="ECO:0000313" key="10">
    <source>
        <dbReference type="EMBL" id="BAG83865.1"/>
    </source>
</evidence>
<dbReference type="InterPro" id="IPR045275">
    <property type="entry name" value="MscS_archaea/bacteria_type"/>
</dbReference>
<evidence type="ECO:0000256" key="5">
    <source>
        <dbReference type="ARBA" id="ARBA00022989"/>
    </source>
</evidence>
<reference evidence="11" key="1">
    <citation type="journal article" date="2008" name="Science">
        <title>Genome of an endosymbiont coupling N2 fixation to cellulolysis within RT protist cells in termite gut.</title>
        <authorList>
            <person name="Hongoh Y."/>
            <person name="Sharma V.K."/>
            <person name="Prakash T."/>
            <person name="Noda S."/>
            <person name="Toh H."/>
            <person name="Taylor T.D."/>
            <person name="Kudo T."/>
            <person name="Sakaki Y."/>
            <person name="Toyoda A."/>
            <person name="Hattori M."/>
            <person name="Ohkuma M."/>
        </authorList>
    </citation>
    <scope>NUCLEOTIDE SEQUENCE [LARGE SCALE GENOMIC DNA]</scope>
</reference>
<dbReference type="PANTHER" id="PTHR30221:SF18">
    <property type="entry name" value="SLL0590 PROTEIN"/>
    <property type="match status" value="1"/>
</dbReference>
<protein>
    <submittedName>
        <fullName evidence="10">Small conductance mechanosensitive ion channel</fullName>
    </submittedName>
</protein>
<dbReference type="GO" id="GO:0005886">
    <property type="term" value="C:plasma membrane"/>
    <property type="evidence" value="ECO:0007669"/>
    <property type="project" value="UniProtKB-SubCell"/>
</dbReference>
<dbReference type="EMBL" id="AP010656">
    <property type="protein sequence ID" value="BAG83865.1"/>
    <property type="molecule type" value="Genomic_DNA"/>
</dbReference>
<evidence type="ECO:0000256" key="1">
    <source>
        <dbReference type="ARBA" id="ARBA00004651"/>
    </source>
</evidence>
<feature type="transmembrane region" description="Helical" evidence="7">
    <location>
        <begin position="360"/>
        <end position="387"/>
    </location>
</feature>
<feature type="transmembrane region" description="Helical" evidence="7">
    <location>
        <begin position="233"/>
        <end position="255"/>
    </location>
</feature>
<dbReference type="OrthoDB" id="9809206at2"/>
<comment type="subcellular location">
    <subcellularLocation>
        <location evidence="1">Cell membrane</location>
        <topology evidence="1">Multi-pass membrane protein</topology>
    </subcellularLocation>
</comment>
<dbReference type="KEGG" id="aps:CFPG_602"/>
<evidence type="ECO:0000313" key="11">
    <source>
        <dbReference type="Proteomes" id="UP000000723"/>
    </source>
</evidence>
<dbReference type="Gene3D" id="2.30.30.60">
    <property type="match status" value="1"/>
</dbReference>
<keyword evidence="4 7" id="KW-0812">Transmembrane</keyword>
<feature type="domain" description="Mechanosensitive ion channel MscS C-terminal" evidence="9">
    <location>
        <begin position="451"/>
        <end position="532"/>
    </location>
</feature>
<dbReference type="SUPFAM" id="SSF82689">
    <property type="entry name" value="Mechanosensitive channel protein MscS (YggB), C-terminal domain"/>
    <property type="match status" value="1"/>
</dbReference>
<sequence>MVMFCHSLIFYWIEIVPLLFFPKILETESFGIERTQSHIQTSSAKLKLVETDSLYDVISEIPVIIEKDTLFYIYKGSGGLRPIQRAIQIQSTIEKLGKKNGINPDKVCIISDNYTTNITYDGKPIMTLTDKDAYCTQMSRRDLAVLNKTIIVKALKTLQKKHRLENSIKNIVLVLLILTIQYILFKATNKGYWNLRKKVKLIRKKRLKPFFIKNYELLNVGRQIRIIYALLKALRFVVITIQLLIFFPIIFSIFPQTENLSIQIFSYIWSPIKKIGVGIVQYIPNLFTIIIIWIIFYYVIKGVRALAEEIEKERLKLHGFYPDWAKPTFGIIRFLLYAFMIALIYPYLPHSESDAFKGVSVLVGLIFSLGSSSAISNLVAGIIITYMRPFKIGDMIKINDIMGNVIEKTPIVTRILTIKNEIVTISNATVINAQTTNLSESARTNGLILHFDVTFGYDTPWRIIHKILLDGAEATPNILKEPHPFVLETSFGDFYTTYQINAYINDADKLIQSFSELRQNIQDKFSEAGLSMVAPHYYKQNMKMTREAK</sequence>